<dbReference type="AlphaFoldDB" id="A0A5S9R2P5"/>
<reference evidence="2 3" key="1">
    <citation type="submission" date="2019-11" db="EMBL/GenBank/DDBJ databases">
        <authorList>
            <person name="Holert J."/>
        </authorList>
    </citation>
    <scope>NUCLEOTIDE SEQUENCE [LARGE SCALE GENOMIC DNA]</scope>
    <source>
        <strain evidence="2">BC8_1</strain>
    </source>
</reference>
<dbReference type="CDD" id="cd02440">
    <property type="entry name" value="AdoMet_MTases"/>
    <property type="match status" value="1"/>
</dbReference>
<proteinExistence type="predicted"/>
<evidence type="ECO:0000313" key="2">
    <source>
        <dbReference type="EMBL" id="CAA0126679.1"/>
    </source>
</evidence>
<keyword evidence="2" id="KW-0808">Transferase</keyword>
<dbReference type="EMBL" id="CACSIP010000026">
    <property type="protein sequence ID" value="CAA0126679.1"/>
    <property type="molecule type" value="Genomic_DNA"/>
</dbReference>
<name>A0A5S9R2P5_MYCVN</name>
<keyword evidence="2" id="KW-0489">Methyltransferase</keyword>
<dbReference type="InterPro" id="IPR029063">
    <property type="entry name" value="SAM-dependent_MTases_sf"/>
</dbReference>
<gene>
    <name evidence="2" type="primary">rebM</name>
    <name evidence="2" type="ORF">AELLOGFF_04923</name>
</gene>
<accession>A0A5S9R2P5</accession>
<dbReference type="Gene3D" id="3.40.50.150">
    <property type="entry name" value="Vaccinia Virus protein VP39"/>
    <property type="match status" value="1"/>
</dbReference>
<organism evidence="2 3">
    <name type="scientific">Mycolicibacterium vanbaalenii</name>
    <name type="common">Mycobacterium vanbaalenii</name>
    <dbReference type="NCBI Taxonomy" id="110539"/>
    <lineage>
        <taxon>Bacteria</taxon>
        <taxon>Bacillati</taxon>
        <taxon>Actinomycetota</taxon>
        <taxon>Actinomycetes</taxon>
        <taxon>Mycobacteriales</taxon>
        <taxon>Mycobacteriaceae</taxon>
        <taxon>Mycolicibacterium</taxon>
    </lineage>
</organism>
<evidence type="ECO:0000313" key="3">
    <source>
        <dbReference type="Proteomes" id="UP000430146"/>
    </source>
</evidence>
<dbReference type="Proteomes" id="UP000430146">
    <property type="component" value="Unassembled WGS sequence"/>
</dbReference>
<dbReference type="Pfam" id="PF08241">
    <property type="entry name" value="Methyltransf_11"/>
    <property type="match status" value="1"/>
</dbReference>
<dbReference type="GO" id="GO:0008757">
    <property type="term" value="F:S-adenosylmethionine-dependent methyltransferase activity"/>
    <property type="evidence" value="ECO:0007669"/>
    <property type="project" value="InterPro"/>
</dbReference>
<keyword evidence="3" id="KW-1185">Reference proteome</keyword>
<dbReference type="SUPFAM" id="SSF53335">
    <property type="entry name" value="S-adenosyl-L-methionine-dependent methyltransferases"/>
    <property type="match status" value="1"/>
</dbReference>
<feature type="domain" description="Methyltransferase type 11" evidence="1">
    <location>
        <begin position="24"/>
        <end position="127"/>
    </location>
</feature>
<dbReference type="GO" id="GO:0032259">
    <property type="term" value="P:methylation"/>
    <property type="evidence" value="ECO:0007669"/>
    <property type="project" value="UniProtKB-KW"/>
</dbReference>
<evidence type="ECO:0000259" key="1">
    <source>
        <dbReference type="Pfam" id="PF08241"/>
    </source>
</evidence>
<dbReference type="GO" id="GO:0102082">
    <property type="term" value="F:demethylrebeccamycin--D-glucose O-methyltransferase activity"/>
    <property type="evidence" value="ECO:0007669"/>
    <property type="project" value="UniProtKB-EC"/>
</dbReference>
<dbReference type="InterPro" id="IPR013216">
    <property type="entry name" value="Methyltransf_11"/>
</dbReference>
<dbReference type="EC" id="2.1.1.164" evidence="2"/>
<protein>
    <submittedName>
        <fullName evidence="2">Demethylrebeccamycin-D-glucose O-methyltransferase</fullName>
        <ecNumber evidence="2">2.1.1.164</ecNumber>
    </submittedName>
</protein>
<dbReference type="PANTHER" id="PTHR43861">
    <property type="entry name" value="TRANS-ACONITATE 2-METHYLTRANSFERASE-RELATED"/>
    <property type="match status" value="1"/>
</dbReference>
<sequence>MRKGCDVLTVDFDRLGVGAGTKVIDVGCGAGRHTFEAFRRGADVIGFDQSASDLNDVDEILQAMQEQGEAPASAKGEAVKGDALELPYDDGTFDCVIASEILEHVPNDDQAIAQLVRVLKPGGALAITVPRYLPERICWALSDSYHANEGGHIRIYRADELRDKVLAHGLRLTHTHHAHALHAPYWWLKCAVGTEKTGNPVVGAYHKLLVWDMMSRPWLTRAAESALNPLIGKSVALYFRKPDAVDV</sequence>